<keyword evidence="4" id="KW-1185">Reference proteome</keyword>
<evidence type="ECO:0000259" key="2">
    <source>
        <dbReference type="Pfam" id="PF12969"/>
    </source>
</evidence>
<dbReference type="AlphaFoldDB" id="A0A0A2N177"/>
<dbReference type="STRING" id="1121898.GCA_000422725_01664"/>
<evidence type="ECO:0000313" key="4">
    <source>
        <dbReference type="Proteomes" id="UP000030111"/>
    </source>
</evidence>
<accession>A0A0A2N177</accession>
<dbReference type="Pfam" id="PF12969">
    <property type="entry name" value="DUF3857"/>
    <property type="match status" value="1"/>
</dbReference>
<evidence type="ECO:0000256" key="1">
    <source>
        <dbReference type="SAM" id="SignalP"/>
    </source>
</evidence>
<dbReference type="Gene3D" id="3.10.620.30">
    <property type="match status" value="1"/>
</dbReference>
<dbReference type="InterPro" id="IPR024618">
    <property type="entry name" value="DUF3857"/>
</dbReference>
<reference evidence="3 4" key="1">
    <citation type="submission" date="2013-09" db="EMBL/GenBank/DDBJ databases">
        <authorList>
            <person name="Zeng Z."/>
            <person name="Chen C."/>
        </authorList>
    </citation>
    <scope>NUCLEOTIDE SEQUENCE [LARGE SCALE GENOMIC DNA]</scope>
    <source>
        <strain evidence="3 4">WB 4.1-42</strain>
    </source>
</reference>
<evidence type="ECO:0000313" key="3">
    <source>
        <dbReference type="EMBL" id="KGO94190.1"/>
    </source>
</evidence>
<proteinExistence type="predicted"/>
<organism evidence="3 4">
    <name type="scientific">Flavobacterium subsaxonicum WB 4.1-42 = DSM 21790</name>
    <dbReference type="NCBI Taxonomy" id="1121898"/>
    <lineage>
        <taxon>Bacteria</taxon>
        <taxon>Pseudomonadati</taxon>
        <taxon>Bacteroidota</taxon>
        <taxon>Flavobacteriia</taxon>
        <taxon>Flavobacteriales</taxon>
        <taxon>Flavobacteriaceae</taxon>
        <taxon>Flavobacterium</taxon>
    </lineage>
</organism>
<dbReference type="EMBL" id="JRLY01000002">
    <property type="protein sequence ID" value="KGO94190.1"/>
    <property type="molecule type" value="Genomic_DNA"/>
</dbReference>
<dbReference type="Gene3D" id="2.60.120.1130">
    <property type="match status" value="1"/>
</dbReference>
<dbReference type="RefSeq" id="WP_026990525.1">
    <property type="nucleotide sequence ID" value="NZ_AUGP01000017.1"/>
</dbReference>
<name>A0A0A2N177_9FLAO</name>
<gene>
    <name evidence="3" type="ORF">Q766_04480</name>
</gene>
<comment type="caution">
    <text evidence="3">The sequence shown here is derived from an EMBL/GenBank/DDBJ whole genome shotgun (WGS) entry which is preliminary data.</text>
</comment>
<dbReference type="Proteomes" id="UP000030111">
    <property type="component" value="Unassembled WGS sequence"/>
</dbReference>
<keyword evidence="1" id="KW-0732">Signal</keyword>
<feature type="chain" id="PRO_5001992793" evidence="1">
    <location>
        <begin position="20"/>
        <end position="633"/>
    </location>
</feature>
<feature type="domain" description="DUF3857" evidence="2">
    <location>
        <begin position="53"/>
        <end position="212"/>
    </location>
</feature>
<dbReference type="Gene3D" id="2.60.40.3140">
    <property type="match status" value="1"/>
</dbReference>
<dbReference type="eggNOG" id="COG1305">
    <property type="taxonomic scope" value="Bacteria"/>
</dbReference>
<protein>
    <submittedName>
        <fullName evidence="3">Transglutaminase</fullName>
    </submittedName>
</protein>
<dbReference type="OrthoDB" id="8595007at2"/>
<sequence>MFLRISLFLLLFCTLPLVAQDNYSATGISDVLKENANAVIRLDQTDIVISSRNSMNIKTTRVVTILNELGLTYMKASETFSKPGDIKSIEALVYNSEGTQIKKIKRKEFKEHSLSEGSEVLDYKILYLDYTPVQYPFTLVYTSEVQTPNTAFLPTWSPMEGPFASMQKSVINITYPAGLGFKYKDYNFGEVVLNKSEAGNTLSLSAENVSAIRSEEYSPSLYKIRPHVLFGLEKFHLEGVDGEASSWEALGTWMNNSLLTGTDILPVETQNKIKALVGNETDDFQKAKIVYKYVQGKTRYISIQLGIGGWKPMAAKDVDRLGYGDCKALSNYTRALLKVVGVESYYAVIYGDRNRRDIREDFVSMQGNHVVLAIPYKGDLVWLECTSQIHPFGFQGDFTDNRMALIVKNGEGHIVRTHVYEGKGNTQLSKGTYNITDAGTINGSVQIVSKGLQYDDKFVFETQSPDELDKIYKSRFKNINNLKLKKMALQNNDSSQEFTEDLSIEAEGYCNKSGNKVMFAVNAFNQSFTIPQRYRSRKMPFEIAKGFFDQDEITINLPEGFTMEARPENIIITDKFGEYTTEYQMLAPNKMLYKRTLTINEGYYASSEYENYRLFKEKIARNDNAKVVLVKSN</sequence>
<dbReference type="SUPFAM" id="SSF54001">
    <property type="entry name" value="Cysteine proteinases"/>
    <property type="match status" value="1"/>
</dbReference>
<dbReference type="InterPro" id="IPR038765">
    <property type="entry name" value="Papain-like_cys_pep_sf"/>
</dbReference>
<feature type="signal peptide" evidence="1">
    <location>
        <begin position="1"/>
        <end position="19"/>
    </location>
</feature>